<name>A0A167PDS8_9GAMM</name>
<dbReference type="PATRIC" id="fig|1365257.3.peg.104"/>
<dbReference type="PROSITE" id="PS51318">
    <property type="entry name" value="TAT"/>
    <property type="match status" value="1"/>
</dbReference>
<accession>A0A167PDS8</accession>
<sequence>MKNKNDSKSLDSVNEIDSAGRRQFLSAGALLGAAIPVGAATYATNVDASIGTSNIYFFKTLSEALNSHDLSEGDTVFIQATASIIARTLSTFYRVVFSNYTSPQSVEIHTSNANSSLALLLVHGDRINLNQVANSTSINNVSNLLTTGDSITTGGVIDIPIGKNNVSSKAYFKVDGHNNFVNRTILGRGKAASALDFSEANGTDCGVVFEPGVFYSLRDLAVYNSKSDGVAQLGGEFTLDQTTGIAWNHAYFADLRISYNEGDGVSSGRGFLGTYSRVFASHNAGHGFNMQGLHTSLRFDNCYSARNEVGYKINQAFYSSISSCASDLNSQHGYEISNSHSLDIAGSGAEHNRKSGFYLTASNTSGENKNISLNSVFGFNNNSANQGFANLLHLKSEDGKENTATLINSASKQSNSAHVIEDVIVDGEGAYLVEGFNDLPNGVRSQRGGYIQHLPKHTVVPNKSVTSPTEICRLLSPQGHSSSYGGELMIQASNGDPSSSLNKNTALYKIAVCKSDNTVFVEQQYALGRIEGTGRSWPSFSWSVENDQLIATPINATSGQFYFEVLGTGFIKTTK</sequence>
<dbReference type="EMBL" id="AUXX01000001">
    <property type="protein sequence ID" value="KZN70418.1"/>
    <property type="molecule type" value="Genomic_DNA"/>
</dbReference>
<proteinExistence type="predicted"/>
<dbReference type="RefSeq" id="WP_063379552.1">
    <property type="nucleotide sequence ID" value="NZ_AUXX01000001.1"/>
</dbReference>
<dbReference type="AlphaFoldDB" id="A0A167PDS8"/>
<comment type="caution">
    <text evidence="1">The sequence shown here is derived from an EMBL/GenBank/DDBJ whole genome shotgun (WGS) entry which is preliminary data.</text>
</comment>
<dbReference type="InterPro" id="IPR006311">
    <property type="entry name" value="TAT_signal"/>
</dbReference>
<organism evidence="1 2">
    <name type="scientific">Pseudoalteromonas luteoviolacea S4060-1</name>
    <dbReference type="NCBI Taxonomy" id="1365257"/>
    <lineage>
        <taxon>Bacteria</taxon>
        <taxon>Pseudomonadati</taxon>
        <taxon>Pseudomonadota</taxon>
        <taxon>Gammaproteobacteria</taxon>
        <taxon>Alteromonadales</taxon>
        <taxon>Pseudoalteromonadaceae</taxon>
        <taxon>Pseudoalteromonas</taxon>
    </lineage>
</organism>
<evidence type="ECO:0008006" key="3">
    <source>
        <dbReference type="Google" id="ProtNLM"/>
    </source>
</evidence>
<evidence type="ECO:0000313" key="2">
    <source>
        <dbReference type="Proteomes" id="UP000076661"/>
    </source>
</evidence>
<protein>
    <recommendedName>
        <fullName evidence="3">Right handed beta helix domain-containing protein</fullName>
    </recommendedName>
</protein>
<gene>
    <name evidence="1" type="ORF">N478_00510</name>
</gene>
<evidence type="ECO:0000313" key="1">
    <source>
        <dbReference type="EMBL" id="KZN70418.1"/>
    </source>
</evidence>
<dbReference type="Proteomes" id="UP000076661">
    <property type="component" value="Unassembled WGS sequence"/>
</dbReference>
<reference evidence="1 2" key="1">
    <citation type="submission" date="2013-07" db="EMBL/GenBank/DDBJ databases">
        <title>Comparative Genomic and Metabolomic Analysis of Twelve Strains of Pseudoalteromonas luteoviolacea.</title>
        <authorList>
            <person name="Vynne N.G."/>
            <person name="Mansson M."/>
            <person name="Gram L."/>
        </authorList>
    </citation>
    <scope>NUCLEOTIDE SEQUENCE [LARGE SCALE GENOMIC DNA]</scope>
    <source>
        <strain evidence="1 2">S4060-1</strain>
    </source>
</reference>